<sequence>MNPSIDLEAAQAAFFASGGQIIVLDGFQYVPFRPRKHPEPKPKEKREIPKRLANQETAKSRADMIAEMAKTMTCSEAALKLEVTTDSLYSMAKRYGFSFVMAPKFRPTETKYDDEADAKLAERIVAMRDVGVSKHQAIKHLAIGHSTMSRIIKKFGIEFPLQRQRKQP</sequence>
<organism evidence="2 3">
    <name type="scientific">Pseudomonas putida</name>
    <name type="common">Arthrobacter siderocapsulatus</name>
    <dbReference type="NCBI Taxonomy" id="303"/>
    <lineage>
        <taxon>Bacteria</taxon>
        <taxon>Pseudomonadati</taxon>
        <taxon>Pseudomonadota</taxon>
        <taxon>Gammaproteobacteria</taxon>
        <taxon>Pseudomonadales</taxon>
        <taxon>Pseudomonadaceae</taxon>
        <taxon>Pseudomonas</taxon>
    </lineage>
</organism>
<evidence type="ECO:0000313" key="3">
    <source>
        <dbReference type="Proteomes" id="UP000442695"/>
    </source>
</evidence>
<evidence type="ECO:0000256" key="1">
    <source>
        <dbReference type="SAM" id="MobiDB-lite"/>
    </source>
</evidence>
<dbReference type="AlphaFoldDB" id="A0A7V8EJN7"/>
<evidence type="ECO:0000313" key="2">
    <source>
        <dbReference type="EMBL" id="KAF0255879.1"/>
    </source>
</evidence>
<accession>A0A7V8EJN7</accession>
<feature type="compositionally biased region" description="Basic and acidic residues" evidence="1">
    <location>
        <begin position="37"/>
        <end position="50"/>
    </location>
</feature>
<dbReference type="RefSeq" id="WP_156858464.1">
    <property type="nucleotide sequence ID" value="NZ_WOWR01000004.1"/>
</dbReference>
<gene>
    <name evidence="2" type="ORF">GN299_05230</name>
</gene>
<protein>
    <submittedName>
        <fullName evidence="2">Uncharacterized protein</fullName>
    </submittedName>
</protein>
<name>A0A7V8EJN7_PSEPU</name>
<dbReference type="EMBL" id="WOWR01000004">
    <property type="protein sequence ID" value="KAF0255879.1"/>
    <property type="molecule type" value="Genomic_DNA"/>
</dbReference>
<dbReference type="Proteomes" id="UP000442695">
    <property type="component" value="Unassembled WGS sequence"/>
</dbReference>
<reference evidence="2 3" key="1">
    <citation type="submission" date="2019-12" db="EMBL/GenBank/DDBJ databases">
        <authorList>
            <person name="Woiski C."/>
        </authorList>
    </citation>
    <scope>NUCLEOTIDE SEQUENCE [LARGE SCALE GENOMIC DNA]</scope>
    <source>
        <strain evidence="2 3">BOE100</strain>
    </source>
</reference>
<proteinExistence type="predicted"/>
<feature type="region of interest" description="Disordered" evidence="1">
    <location>
        <begin position="33"/>
        <end position="58"/>
    </location>
</feature>
<comment type="caution">
    <text evidence="2">The sequence shown here is derived from an EMBL/GenBank/DDBJ whole genome shotgun (WGS) entry which is preliminary data.</text>
</comment>